<sequence length="34" mass="4020">MATQTFGIWHNILTSLPNVLPDAMQFFQQVFYYP</sequence>
<dbReference type="Proteomes" id="UP000008555">
    <property type="component" value="Chromosome"/>
</dbReference>
<protein>
    <submittedName>
        <fullName evidence="1">Uncharacterized protein</fullName>
    </submittedName>
</protein>
<dbReference type="KEGG" id="cbd:CBUD_1547g"/>
<dbReference type="AlphaFoldDB" id="B5XHG0"/>
<evidence type="ECO:0000313" key="2">
    <source>
        <dbReference type="Proteomes" id="UP000008555"/>
    </source>
</evidence>
<organism evidence="1 2">
    <name type="scientific">Coxiella burnetii (strain Dugway 5J108-111)</name>
    <dbReference type="NCBI Taxonomy" id="434922"/>
    <lineage>
        <taxon>Bacteria</taxon>
        <taxon>Pseudomonadati</taxon>
        <taxon>Pseudomonadota</taxon>
        <taxon>Gammaproteobacteria</taxon>
        <taxon>Legionellales</taxon>
        <taxon>Coxiellaceae</taxon>
        <taxon>Coxiella</taxon>
    </lineage>
</organism>
<name>B5XHG0_COXBN</name>
<dbReference type="EMBL" id="CP000733">
    <property type="protein sequence ID" value="ACI23180.1"/>
    <property type="molecule type" value="Genomic_DNA"/>
</dbReference>
<dbReference type="HOGENOM" id="CLU_3373282_0_0_6"/>
<accession>B5XHG0</accession>
<proteinExistence type="predicted"/>
<reference evidence="1 2" key="1">
    <citation type="journal article" date="2009" name="Infect. Immun.">
        <title>Comparative genomics reveal extensive transposon-mediated genomic plasticity and diversity among potential effector proteins within the genus Coxiella.</title>
        <authorList>
            <person name="Beare P.A."/>
            <person name="Unsworth N."/>
            <person name="Andoh M."/>
            <person name="Voth D.E."/>
            <person name="Omsland A."/>
            <person name="Gilk S.D."/>
            <person name="Williams K.P."/>
            <person name="Sobral B.W."/>
            <person name="Kupko J.J.III."/>
            <person name="Porcella S.F."/>
            <person name="Samuel J.E."/>
            <person name="Heinzen R.A."/>
        </authorList>
    </citation>
    <scope>NUCLEOTIDE SEQUENCE [LARGE SCALE GENOMIC DNA]</scope>
    <source>
        <strain evidence="1 2">Dugway 5J108-111</strain>
    </source>
</reference>
<gene>
    <name evidence="1" type="ORF">CBUD_1547g</name>
</gene>
<evidence type="ECO:0000313" key="1">
    <source>
        <dbReference type="EMBL" id="ACI23180.1"/>
    </source>
</evidence>